<keyword evidence="12" id="KW-1185">Reference proteome</keyword>
<organism evidence="11 12">
    <name type="scientific">Gaoshiqia sediminis</name>
    <dbReference type="NCBI Taxonomy" id="2986998"/>
    <lineage>
        <taxon>Bacteria</taxon>
        <taxon>Pseudomonadati</taxon>
        <taxon>Bacteroidota</taxon>
        <taxon>Bacteroidia</taxon>
        <taxon>Marinilabiliales</taxon>
        <taxon>Prolixibacteraceae</taxon>
        <taxon>Gaoshiqia</taxon>
    </lineage>
</organism>
<gene>
    <name evidence="11" type="ORF">N2K84_00905</name>
</gene>
<keyword evidence="7 8" id="KW-0998">Cell outer membrane</keyword>
<dbReference type="InterPro" id="IPR008969">
    <property type="entry name" value="CarboxyPept-like_regulatory"/>
</dbReference>
<evidence type="ECO:0000256" key="4">
    <source>
        <dbReference type="ARBA" id="ARBA00022692"/>
    </source>
</evidence>
<dbReference type="GO" id="GO:0015344">
    <property type="term" value="F:siderophore uptake transmembrane transporter activity"/>
    <property type="evidence" value="ECO:0007669"/>
    <property type="project" value="TreeGrafter"/>
</dbReference>
<dbReference type="RefSeq" id="WP_282589871.1">
    <property type="nucleotide sequence ID" value="NZ_JAPAAF010000001.1"/>
</dbReference>
<keyword evidence="5 9" id="KW-0732">Signal</keyword>
<dbReference type="EMBL" id="JAPAAF010000001">
    <property type="protein sequence ID" value="MCW0481267.1"/>
    <property type="molecule type" value="Genomic_DNA"/>
</dbReference>
<evidence type="ECO:0000256" key="9">
    <source>
        <dbReference type="SAM" id="SignalP"/>
    </source>
</evidence>
<evidence type="ECO:0000313" key="12">
    <source>
        <dbReference type="Proteomes" id="UP001163821"/>
    </source>
</evidence>
<name>A0AA41Y545_9BACT</name>
<evidence type="ECO:0000256" key="2">
    <source>
        <dbReference type="ARBA" id="ARBA00022448"/>
    </source>
</evidence>
<comment type="similarity">
    <text evidence="8">Belongs to the TonB-dependent receptor family.</text>
</comment>
<feature type="domain" description="TonB-dependent receptor plug" evidence="10">
    <location>
        <begin position="227"/>
        <end position="309"/>
    </location>
</feature>
<dbReference type="Pfam" id="PF07715">
    <property type="entry name" value="Plug"/>
    <property type="match status" value="1"/>
</dbReference>
<reference evidence="11" key="1">
    <citation type="submission" date="2022-10" db="EMBL/GenBank/DDBJ databases">
        <title>Gaoshiqiia sediminis gen. nov., sp. nov., isolated from coastal sediment.</title>
        <authorList>
            <person name="Yu W.X."/>
            <person name="Mu D.S."/>
            <person name="Du J.Z."/>
            <person name="Liang Y.Q."/>
        </authorList>
    </citation>
    <scope>NUCLEOTIDE SEQUENCE</scope>
    <source>
        <strain evidence="11">A06</strain>
    </source>
</reference>
<dbReference type="SUPFAM" id="SSF56935">
    <property type="entry name" value="Porins"/>
    <property type="match status" value="1"/>
</dbReference>
<dbReference type="InterPro" id="IPR039426">
    <property type="entry name" value="TonB-dep_rcpt-like"/>
</dbReference>
<dbReference type="Gene3D" id="2.170.130.10">
    <property type="entry name" value="TonB-dependent receptor, plug domain"/>
    <property type="match status" value="1"/>
</dbReference>
<dbReference type="GO" id="GO:0009279">
    <property type="term" value="C:cell outer membrane"/>
    <property type="evidence" value="ECO:0007669"/>
    <property type="project" value="UniProtKB-SubCell"/>
</dbReference>
<feature type="signal peptide" evidence="9">
    <location>
        <begin position="1"/>
        <end position="22"/>
    </location>
</feature>
<keyword evidence="11" id="KW-0675">Receptor</keyword>
<dbReference type="Proteomes" id="UP001163821">
    <property type="component" value="Unassembled WGS sequence"/>
</dbReference>
<keyword evidence="6 8" id="KW-0472">Membrane</keyword>
<evidence type="ECO:0000256" key="6">
    <source>
        <dbReference type="ARBA" id="ARBA00023136"/>
    </source>
</evidence>
<comment type="subcellular location">
    <subcellularLocation>
        <location evidence="1 8">Cell outer membrane</location>
        <topology evidence="1 8">Multi-pass membrane protein</topology>
    </subcellularLocation>
</comment>
<keyword evidence="2 8" id="KW-0813">Transport</keyword>
<evidence type="ECO:0000259" key="10">
    <source>
        <dbReference type="Pfam" id="PF07715"/>
    </source>
</evidence>
<accession>A0AA41Y545</accession>
<sequence length="852" mass="95508">MKNSKAHIILIFLLAIVQTGLAQDKPISAEARKQPLSEVLEQVSATCDVSLAFDADYFSKIEATFIFREVSLTNFLDELCRKYHLLYEKIGTTWVIYANPAPIPVPPPEYVQLRGQVIDQESGEPLLFCNIGLGENKGTTTNELGIFNEKTEKEEQITLSISHLGYHRLDTVIGLSETAFHTIQLVPFSVHLEAIHVYQQEKDVVEMGDKSGKLAFNPRQSAHLPRVDDSDLITALSLIPGVNFLGGQSSGISIRGSSPSENLVLLDGIPVLETSHLFGNLSVLNAKFITQAFVSRGAFDATYGERTSGIVELTGRSSYLKPGLDLSANLLNVSAAAHVPIGRKISVSGAYRKSYIDQWENYLYEQILRQQSNDAEDGATVEPSVVFDDLNLKITAKPDEKQEISVNFLESNDLQNRDFQFKETSRFFREEESDSKNRGISGNWRYQSGNWHHHLNVGHNELKRSAWSYAGMGPNSQGKGGKEELDSDNNYLEELMASWSGELKTGTFTHQAGFGLHNDQVSYDYRAERTVGNIQIDSINNNTHATILHGYWQEKIQLTNQLQLRAGIRGNHESTTGKLYLQPRAGIYMDLREGIQLFYSGGVYNQFLSRIRKIDSSGNSDLVWYLPDSTGLGTLKAIQHVAGVSFEKNGLAINLEAYYKKTTGKVNLYTEMSGKKEKTMTYVSHQGQSESIGLDAMLHYKQGLLTHMLATSVSKTTEQFNGFNNSESYPSFDDQRLRLRWTEMFRHRGWVLATNLTFRSGSPYLLQSSESGNTEFSRLPYFAQTDFSVMRRFTGKYLSVSAGLSLLNLFNRQNVVEVDYLNISDATGTYSLRTDVTAMKFTPVFFINIKTL</sequence>
<dbReference type="Pfam" id="PF13715">
    <property type="entry name" value="CarbopepD_reg_2"/>
    <property type="match status" value="1"/>
</dbReference>
<comment type="caution">
    <text evidence="11">The sequence shown here is derived from an EMBL/GenBank/DDBJ whole genome shotgun (WGS) entry which is preliminary data.</text>
</comment>
<evidence type="ECO:0000256" key="8">
    <source>
        <dbReference type="PROSITE-ProRule" id="PRU01360"/>
    </source>
</evidence>
<dbReference type="Gene3D" id="3.55.50.30">
    <property type="match status" value="1"/>
</dbReference>
<dbReference type="PANTHER" id="PTHR30069">
    <property type="entry name" value="TONB-DEPENDENT OUTER MEMBRANE RECEPTOR"/>
    <property type="match status" value="1"/>
</dbReference>
<dbReference type="Gene3D" id="2.40.170.20">
    <property type="entry name" value="TonB-dependent receptor, beta-barrel domain"/>
    <property type="match status" value="1"/>
</dbReference>
<dbReference type="SUPFAM" id="SSF49464">
    <property type="entry name" value="Carboxypeptidase regulatory domain-like"/>
    <property type="match status" value="1"/>
</dbReference>
<proteinExistence type="inferred from homology"/>
<dbReference type="InterPro" id="IPR036942">
    <property type="entry name" value="Beta-barrel_TonB_sf"/>
</dbReference>
<feature type="chain" id="PRO_5041453888" evidence="9">
    <location>
        <begin position="23"/>
        <end position="852"/>
    </location>
</feature>
<evidence type="ECO:0000256" key="5">
    <source>
        <dbReference type="ARBA" id="ARBA00022729"/>
    </source>
</evidence>
<protein>
    <submittedName>
        <fullName evidence="11">TonB-dependent receptor</fullName>
    </submittedName>
</protein>
<keyword evidence="3 8" id="KW-1134">Transmembrane beta strand</keyword>
<evidence type="ECO:0000313" key="11">
    <source>
        <dbReference type="EMBL" id="MCW0481267.1"/>
    </source>
</evidence>
<dbReference type="AlphaFoldDB" id="A0AA41Y545"/>
<dbReference type="PANTHER" id="PTHR30069:SF29">
    <property type="entry name" value="HEMOGLOBIN AND HEMOGLOBIN-HAPTOGLOBIN-BINDING PROTEIN 1-RELATED"/>
    <property type="match status" value="1"/>
</dbReference>
<keyword evidence="4 8" id="KW-0812">Transmembrane</keyword>
<evidence type="ECO:0000256" key="1">
    <source>
        <dbReference type="ARBA" id="ARBA00004571"/>
    </source>
</evidence>
<evidence type="ECO:0000256" key="3">
    <source>
        <dbReference type="ARBA" id="ARBA00022452"/>
    </source>
</evidence>
<dbReference type="PROSITE" id="PS52016">
    <property type="entry name" value="TONB_DEPENDENT_REC_3"/>
    <property type="match status" value="1"/>
</dbReference>
<dbReference type="GO" id="GO:0044718">
    <property type="term" value="P:siderophore transmembrane transport"/>
    <property type="evidence" value="ECO:0007669"/>
    <property type="project" value="TreeGrafter"/>
</dbReference>
<evidence type="ECO:0000256" key="7">
    <source>
        <dbReference type="ARBA" id="ARBA00023237"/>
    </source>
</evidence>
<dbReference type="InterPro" id="IPR012910">
    <property type="entry name" value="Plug_dom"/>
</dbReference>
<dbReference type="InterPro" id="IPR037066">
    <property type="entry name" value="Plug_dom_sf"/>
</dbReference>